<sequence length="108" mass="12218">MPTFCAPCPGKKNAFFGAAVPSRALVRPSRRAGRRTHAIEPTRERQIRPDRCRLALGRRVGSSRAHLDVRVARALMESDAEADMFVAKRARVRRRAREVVGWRKNPNS</sequence>
<dbReference type="AlphaFoldDB" id="A0A1Y5IH00"/>
<organism evidence="1">
    <name type="scientific">Ostreococcus tauri</name>
    <name type="common">Marine green alga</name>
    <dbReference type="NCBI Taxonomy" id="70448"/>
    <lineage>
        <taxon>Eukaryota</taxon>
        <taxon>Viridiplantae</taxon>
        <taxon>Chlorophyta</taxon>
        <taxon>Mamiellophyceae</taxon>
        <taxon>Mamiellales</taxon>
        <taxon>Bathycoccaceae</taxon>
        <taxon>Ostreococcus</taxon>
    </lineage>
</organism>
<gene>
    <name evidence="1" type="ORF">BE221DRAFT_67810</name>
</gene>
<name>A0A1Y5IH00_OSTTA</name>
<protein>
    <submittedName>
        <fullName evidence="1">Uncharacterized protein</fullName>
    </submittedName>
</protein>
<dbReference type="Proteomes" id="UP000195557">
    <property type="component" value="Unassembled WGS sequence"/>
</dbReference>
<reference evidence="1" key="1">
    <citation type="submission" date="2017-04" db="EMBL/GenBank/DDBJ databases">
        <title>Population genomics of picophytoplankton unveils novel chromosome hypervariability.</title>
        <authorList>
            <consortium name="DOE Joint Genome Institute"/>
            <person name="Blanc-Mathieu R."/>
            <person name="Krasovec M."/>
            <person name="Hebrard M."/>
            <person name="Yau S."/>
            <person name="Desgranges E."/>
            <person name="Martin J."/>
            <person name="Schackwitz W."/>
            <person name="Kuo A."/>
            <person name="Salin G."/>
            <person name="Donnadieu C."/>
            <person name="Desdevises Y."/>
            <person name="Sanchez-Ferandin S."/>
            <person name="Moreau H."/>
            <person name="Rivals E."/>
            <person name="Grigoriev I.V."/>
            <person name="Grimsley N."/>
            <person name="Eyre-Walker A."/>
            <person name="Piganeau G."/>
        </authorList>
    </citation>
    <scope>NUCLEOTIDE SEQUENCE [LARGE SCALE GENOMIC DNA]</scope>
    <source>
        <strain evidence="1">RCC 1115</strain>
    </source>
</reference>
<dbReference type="EMBL" id="KZ155772">
    <property type="protein sequence ID" value="OUS48840.1"/>
    <property type="molecule type" value="Genomic_DNA"/>
</dbReference>
<accession>A0A1Y5IH00</accession>
<evidence type="ECO:0000313" key="1">
    <source>
        <dbReference type="EMBL" id="OUS48840.1"/>
    </source>
</evidence>
<proteinExistence type="predicted"/>